<evidence type="ECO:0000313" key="8">
    <source>
        <dbReference type="Proteomes" id="UP000531840"/>
    </source>
</evidence>
<evidence type="ECO:0000256" key="4">
    <source>
        <dbReference type="ARBA" id="ARBA00022825"/>
    </source>
</evidence>
<reference evidence="7 8" key="1">
    <citation type="submission" date="2020-07" db="EMBL/GenBank/DDBJ databases">
        <title>MOT database genomes.</title>
        <authorList>
            <person name="Joseph S."/>
            <person name="Aduse-Opoku J."/>
            <person name="Hashim A."/>
            <person name="Wade W."/>
            <person name="Curtis M."/>
        </authorList>
    </citation>
    <scope>NUCLEOTIDE SEQUENCE [LARGE SCALE GENOMIC DNA]</scope>
    <source>
        <strain evidence="7 8">CIP 106318</strain>
    </source>
</reference>
<name>A0ABX2SXR0_9BACL</name>
<dbReference type="PANTHER" id="PTHR42987">
    <property type="entry name" value="PEPTIDASE S49"/>
    <property type="match status" value="1"/>
</dbReference>
<sequence length="327" mass="35603">MNKTKKRIIASLSAAGIIVLSVAFGRGEQSLVQENTSIENTSINSINAILNNGRGSGKHVITEGDSNNVIQKISVNGTIDEKMTDEEQTYSILNQINLAAEDNNVKAILLSVNSPGGGVYESAEIYNALLNSGKDVYVSMKQTAASGGYYISMASKKIYANEETTTGSLGVIMSNLSMQKFLEDHGIKNQVIRSGANKAVGGLAEDLTDDAKKIYEEILKDSYNKFVDVIAKGRNMDREKVLELADGRIYSGTQAVKNGLIDKIGSEKDLIEDIKQEKGISNPKIIEYRNVENDNPFIGRFIKSISRSVATELKSIDSTTVERNYLG</sequence>
<feature type="domain" description="Peptidase S49" evidence="6">
    <location>
        <begin position="130"/>
        <end position="280"/>
    </location>
</feature>
<keyword evidence="4" id="KW-0720">Serine protease</keyword>
<accession>A0ABX2SXR0</accession>
<evidence type="ECO:0000256" key="2">
    <source>
        <dbReference type="ARBA" id="ARBA00022670"/>
    </source>
</evidence>
<feature type="chain" id="PRO_5045736277" evidence="5">
    <location>
        <begin position="26"/>
        <end position="327"/>
    </location>
</feature>
<dbReference type="Gene3D" id="3.90.226.10">
    <property type="entry name" value="2-enoyl-CoA Hydratase, Chain A, domain 1"/>
    <property type="match status" value="1"/>
</dbReference>
<comment type="similarity">
    <text evidence="1">Belongs to the peptidase S49 family.</text>
</comment>
<dbReference type="InterPro" id="IPR002142">
    <property type="entry name" value="Peptidase_S49"/>
</dbReference>
<dbReference type="RefSeq" id="WP_179939861.1">
    <property type="nucleotide sequence ID" value="NZ_JACBYF010000001.1"/>
</dbReference>
<keyword evidence="8" id="KW-1185">Reference proteome</keyword>
<dbReference type="CDD" id="cd07023">
    <property type="entry name" value="S49_Sppa_N_C"/>
    <property type="match status" value="1"/>
</dbReference>
<evidence type="ECO:0000256" key="3">
    <source>
        <dbReference type="ARBA" id="ARBA00022801"/>
    </source>
</evidence>
<dbReference type="InterPro" id="IPR047272">
    <property type="entry name" value="S49_SppA_C"/>
</dbReference>
<feature type="signal peptide" evidence="5">
    <location>
        <begin position="1"/>
        <end position="25"/>
    </location>
</feature>
<dbReference type="Proteomes" id="UP000531840">
    <property type="component" value="Unassembled WGS sequence"/>
</dbReference>
<dbReference type="Pfam" id="PF01343">
    <property type="entry name" value="Peptidase_S49"/>
    <property type="match status" value="1"/>
</dbReference>
<dbReference type="EMBL" id="JACBYF010000001">
    <property type="protein sequence ID" value="NYS46728.1"/>
    <property type="molecule type" value="Genomic_DNA"/>
</dbReference>
<comment type="caution">
    <text evidence="7">The sequence shown here is derived from an EMBL/GenBank/DDBJ whole genome shotgun (WGS) entry which is preliminary data.</text>
</comment>
<keyword evidence="5" id="KW-0732">Signal</keyword>
<evidence type="ECO:0000256" key="5">
    <source>
        <dbReference type="SAM" id="SignalP"/>
    </source>
</evidence>
<dbReference type="Gene3D" id="6.20.330.10">
    <property type="match status" value="1"/>
</dbReference>
<evidence type="ECO:0000313" key="7">
    <source>
        <dbReference type="EMBL" id="NYS46728.1"/>
    </source>
</evidence>
<protein>
    <submittedName>
        <fullName evidence="7">Signal peptide peptidase SppA</fullName>
    </submittedName>
</protein>
<dbReference type="InterPro" id="IPR004635">
    <property type="entry name" value="Pept_S49_SppA"/>
</dbReference>
<gene>
    <name evidence="7" type="primary">sppA</name>
    <name evidence="7" type="ORF">HZY85_00770</name>
</gene>
<dbReference type="InterPro" id="IPR029045">
    <property type="entry name" value="ClpP/crotonase-like_dom_sf"/>
</dbReference>
<organism evidence="7 8">
    <name type="scientific">Gemelliphila palaticanis</name>
    <dbReference type="NCBI Taxonomy" id="81950"/>
    <lineage>
        <taxon>Bacteria</taxon>
        <taxon>Bacillati</taxon>
        <taxon>Bacillota</taxon>
        <taxon>Bacilli</taxon>
        <taxon>Bacillales</taxon>
        <taxon>Gemellaceae</taxon>
        <taxon>Gemelliphila</taxon>
    </lineage>
</organism>
<dbReference type="SUPFAM" id="SSF52096">
    <property type="entry name" value="ClpP/crotonase"/>
    <property type="match status" value="1"/>
</dbReference>
<evidence type="ECO:0000256" key="1">
    <source>
        <dbReference type="ARBA" id="ARBA00008683"/>
    </source>
</evidence>
<keyword evidence="2" id="KW-0645">Protease</keyword>
<dbReference type="NCBIfam" id="TIGR00706">
    <property type="entry name" value="SppA_dom"/>
    <property type="match status" value="1"/>
</dbReference>
<proteinExistence type="inferred from homology"/>
<evidence type="ECO:0000259" key="6">
    <source>
        <dbReference type="Pfam" id="PF01343"/>
    </source>
</evidence>
<dbReference type="PANTHER" id="PTHR42987:SF7">
    <property type="entry name" value="SIGNAL PEPTIDE PEPTIDASE SPPA-RELATED"/>
    <property type="match status" value="1"/>
</dbReference>
<keyword evidence="3" id="KW-0378">Hydrolase</keyword>